<feature type="non-terminal residue" evidence="1">
    <location>
        <position position="53"/>
    </location>
</feature>
<reference evidence="1" key="2">
    <citation type="submission" date="2023-05" db="EMBL/GenBank/DDBJ databases">
        <authorList>
            <person name="Fouks B."/>
        </authorList>
    </citation>
    <scope>NUCLEOTIDE SEQUENCE</scope>
    <source>
        <strain evidence="1">Stay&amp;Tobe</strain>
        <tissue evidence="1">Testes</tissue>
    </source>
</reference>
<accession>A0AAD7ZIZ8</accession>
<reference evidence="1" key="1">
    <citation type="journal article" date="2023" name="IScience">
        <title>Live-bearing cockroach genome reveals convergent evolutionary mechanisms linked to viviparity in insects and beyond.</title>
        <authorList>
            <person name="Fouks B."/>
            <person name="Harrison M.C."/>
            <person name="Mikhailova A.A."/>
            <person name="Marchal E."/>
            <person name="English S."/>
            <person name="Carruthers M."/>
            <person name="Jennings E.C."/>
            <person name="Chiamaka E.L."/>
            <person name="Frigard R.A."/>
            <person name="Pippel M."/>
            <person name="Attardo G.M."/>
            <person name="Benoit J.B."/>
            <person name="Bornberg-Bauer E."/>
            <person name="Tobe S.S."/>
        </authorList>
    </citation>
    <scope>NUCLEOTIDE SEQUENCE</scope>
    <source>
        <strain evidence="1">Stay&amp;Tobe</strain>
    </source>
</reference>
<gene>
    <name evidence="1" type="ORF">L9F63_023506</name>
</gene>
<dbReference type="EMBL" id="JASPKZ010007954">
    <property type="protein sequence ID" value="KAJ9581316.1"/>
    <property type="molecule type" value="Genomic_DNA"/>
</dbReference>
<comment type="caution">
    <text evidence="1">The sequence shown here is derived from an EMBL/GenBank/DDBJ whole genome shotgun (WGS) entry which is preliminary data.</text>
</comment>
<evidence type="ECO:0000313" key="1">
    <source>
        <dbReference type="EMBL" id="KAJ9581316.1"/>
    </source>
</evidence>
<organism evidence="1 2">
    <name type="scientific">Diploptera punctata</name>
    <name type="common">Pacific beetle cockroach</name>
    <dbReference type="NCBI Taxonomy" id="6984"/>
    <lineage>
        <taxon>Eukaryota</taxon>
        <taxon>Metazoa</taxon>
        <taxon>Ecdysozoa</taxon>
        <taxon>Arthropoda</taxon>
        <taxon>Hexapoda</taxon>
        <taxon>Insecta</taxon>
        <taxon>Pterygota</taxon>
        <taxon>Neoptera</taxon>
        <taxon>Polyneoptera</taxon>
        <taxon>Dictyoptera</taxon>
        <taxon>Blattodea</taxon>
        <taxon>Blaberoidea</taxon>
        <taxon>Blaberidae</taxon>
        <taxon>Diplopterinae</taxon>
        <taxon>Diploptera</taxon>
    </lineage>
</organism>
<sequence length="53" mass="6278">LFQFYKNRTNNIITSKSASMDNTNMFFITNIFFIIVKPTDSQEFIPGRTIFQH</sequence>
<feature type="non-terminal residue" evidence="1">
    <location>
        <position position="1"/>
    </location>
</feature>
<name>A0AAD7ZIZ8_DIPPU</name>
<keyword evidence="2" id="KW-1185">Reference proteome</keyword>
<evidence type="ECO:0000313" key="2">
    <source>
        <dbReference type="Proteomes" id="UP001233999"/>
    </source>
</evidence>
<proteinExistence type="predicted"/>
<protein>
    <submittedName>
        <fullName evidence="1">Uncharacterized protein</fullName>
    </submittedName>
</protein>
<dbReference type="AlphaFoldDB" id="A0AAD7ZIZ8"/>
<dbReference type="Proteomes" id="UP001233999">
    <property type="component" value="Unassembled WGS sequence"/>
</dbReference>